<dbReference type="Gene3D" id="2.60.40.420">
    <property type="entry name" value="Cupredoxins - blue copper proteins"/>
    <property type="match status" value="1"/>
</dbReference>
<evidence type="ECO:0000313" key="4">
    <source>
        <dbReference type="Proteomes" id="UP001606210"/>
    </source>
</evidence>
<comment type="caution">
    <text evidence="3">The sequence shown here is derived from an EMBL/GenBank/DDBJ whole genome shotgun (WGS) entry which is preliminary data.</text>
</comment>
<dbReference type="SUPFAM" id="SSF49503">
    <property type="entry name" value="Cupredoxins"/>
    <property type="match status" value="1"/>
</dbReference>
<keyword evidence="2" id="KW-1133">Transmembrane helix</keyword>
<accession>A0ABW7F4U4</accession>
<reference evidence="3 4" key="1">
    <citation type="submission" date="2024-08" db="EMBL/GenBank/DDBJ databases">
        <authorList>
            <person name="Lu H."/>
        </authorList>
    </citation>
    <scope>NUCLEOTIDE SEQUENCE [LARGE SCALE GENOMIC DNA]</scope>
    <source>
        <strain evidence="3 4">LYH14W</strain>
    </source>
</reference>
<proteinExistence type="predicted"/>
<dbReference type="RefSeq" id="WP_394478476.1">
    <property type="nucleotide sequence ID" value="NZ_JBIGHV010000003.1"/>
</dbReference>
<gene>
    <name evidence="3" type="ORF">ACG00Y_10335</name>
</gene>
<dbReference type="EMBL" id="JBIGHV010000003">
    <property type="protein sequence ID" value="MFG6430313.1"/>
    <property type="molecule type" value="Genomic_DNA"/>
</dbReference>
<evidence type="ECO:0000313" key="3">
    <source>
        <dbReference type="EMBL" id="MFG6430313.1"/>
    </source>
</evidence>
<evidence type="ECO:0000256" key="1">
    <source>
        <dbReference type="ARBA" id="ARBA00004418"/>
    </source>
</evidence>
<keyword evidence="2" id="KW-0812">Transmembrane</keyword>
<comment type="subcellular location">
    <subcellularLocation>
        <location evidence="1">Periplasm</location>
    </subcellularLocation>
</comment>
<evidence type="ECO:0008006" key="5">
    <source>
        <dbReference type="Google" id="ProtNLM"/>
    </source>
</evidence>
<organism evidence="3 4">
    <name type="scientific">Pelomonas parva</name>
    <dbReference type="NCBI Taxonomy" id="3299032"/>
    <lineage>
        <taxon>Bacteria</taxon>
        <taxon>Pseudomonadati</taxon>
        <taxon>Pseudomonadota</taxon>
        <taxon>Betaproteobacteria</taxon>
        <taxon>Burkholderiales</taxon>
        <taxon>Sphaerotilaceae</taxon>
        <taxon>Roseateles</taxon>
    </lineage>
</organism>
<evidence type="ECO:0000256" key="2">
    <source>
        <dbReference type="SAM" id="Phobius"/>
    </source>
</evidence>
<name>A0ABW7F4U4_9BURK</name>
<feature type="transmembrane region" description="Helical" evidence="2">
    <location>
        <begin position="38"/>
        <end position="58"/>
    </location>
</feature>
<dbReference type="InterPro" id="IPR008972">
    <property type="entry name" value="Cupredoxin"/>
</dbReference>
<keyword evidence="4" id="KW-1185">Reference proteome</keyword>
<protein>
    <recommendedName>
        <fullName evidence="5">EfeO-type cupredoxin-like domain-containing protein</fullName>
    </recommendedName>
</protein>
<keyword evidence="2" id="KW-0472">Membrane</keyword>
<dbReference type="Proteomes" id="UP001606210">
    <property type="component" value="Unassembled WGS sequence"/>
</dbReference>
<sequence length="177" mass="19453">MLAGLTGKHIAMTGRLGSGPALGPNAGRATDVNRWLRLLPLVLVAPLSWLGWAAFAPLQLPSRDELFEIPAGTYARRMAGDKVEILPDRIDLTLGLNDVLLLRNLDDVPQQFGPVLIMPGQSFRLPFEVASTYSFDCSAHASGQMAVVVAPTPEAGWQRLQWRWQHRKRSSRTETAS</sequence>